<evidence type="ECO:0000256" key="2">
    <source>
        <dbReference type="SAM" id="Phobius"/>
    </source>
</evidence>
<dbReference type="RefSeq" id="WP_117808077.1">
    <property type="nucleotide sequence ID" value="NZ_JACOOX010000001.1"/>
</dbReference>
<evidence type="ECO:0000313" key="3">
    <source>
        <dbReference type="EMBL" id="MBC5661334.1"/>
    </source>
</evidence>
<dbReference type="Proteomes" id="UP000615234">
    <property type="component" value="Unassembled WGS sequence"/>
</dbReference>
<gene>
    <name evidence="3" type="ORF">H8S09_00245</name>
</gene>
<feature type="transmembrane region" description="Helical" evidence="2">
    <location>
        <begin position="175"/>
        <end position="194"/>
    </location>
</feature>
<dbReference type="AlphaFoldDB" id="A0A8I0AE14"/>
<feature type="region of interest" description="Disordered" evidence="1">
    <location>
        <begin position="1"/>
        <end position="27"/>
    </location>
</feature>
<keyword evidence="2" id="KW-0472">Membrane</keyword>
<reference evidence="3 4" key="1">
    <citation type="submission" date="2020-08" db="EMBL/GenBank/DDBJ databases">
        <title>Genome public.</title>
        <authorList>
            <person name="Liu C."/>
            <person name="Sun Q."/>
        </authorList>
    </citation>
    <scope>NUCLEOTIDE SEQUENCE [LARGE SCALE GENOMIC DNA]</scope>
    <source>
        <strain evidence="3 4">NSJ-10</strain>
    </source>
</reference>
<sequence>MATNENNNVQETTGQTQNTATATQTQPNTAAAQNVYGAQQGYTYGAYDTNAQNNAYYQQNAYYNNAQANPYNTNYYTQTSQQTTSSENNYYNSQVSGDVFDEVFVEKGETPVATLSNGMVLNLISGEGLKNEQAVLTDKRLYYNHREGLINRISTREIVDAADITGTKITDNKPYSILIVAILILIGSIIGASSADDGSILASGIIVAIIFLITFLVLIKKWLVIEYAGGRIRLSVKKYGMNNIIAFQKAIYRVKTEVKQH</sequence>
<feature type="transmembrane region" description="Helical" evidence="2">
    <location>
        <begin position="200"/>
        <end position="219"/>
    </location>
</feature>
<evidence type="ECO:0000313" key="4">
    <source>
        <dbReference type="Proteomes" id="UP000615234"/>
    </source>
</evidence>
<comment type="caution">
    <text evidence="3">The sequence shown here is derived from an EMBL/GenBank/DDBJ whole genome shotgun (WGS) entry which is preliminary data.</text>
</comment>
<evidence type="ECO:0000256" key="1">
    <source>
        <dbReference type="SAM" id="MobiDB-lite"/>
    </source>
</evidence>
<keyword evidence="4" id="KW-1185">Reference proteome</keyword>
<organism evidence="3 4">
    <name type="scientific">Coprococcus hominis</name>
    <name type="common">ex Liu et al. 2022</name>
    <dbReference type="NCBI Taxonomy" id="2763039"/>
    <lineage>
        <taxon>Bacteria</taxon>
        <taxon>Bacillati</taxon>
        <taxon>Bacillota</taxon>
        <taxon>Clostridia</taxon>
        <taxon>Lachnospirales</taxon>
        <taxon>Lachnospiraceae</taxon>
        <taxon>Coprococcus</taxon>
    </lineage>
</organism>
<keyword evidence="2" id="KW-0812">Transmembrane</keyword>
<feature type="compositionally biased region" description="Low complexity" evidence="1">
    <location>
        <begin position="12"/>
        <end position="27"/>
    </location>
</feature>
<proteinExistence type="predicted"/>
<keyword evidence="2" id="KW-1133">Transmembrane helix</keyword>
<accession>A0A8I0AE14</accession>
<dbReference type="EMBL" id="JACOOX010000001">
    <property type="protein sequence ID" value="MBC5661334.1"/>
    <property type="molecule type" value="Genomic_DNA"/>
</dbReference>
<name>A0A8I0AE14_9FIRM</name>
<feature type="compositionally biased region" description="Polar residues" evidence="1">
    <location>
        <begin position="1"/>
        <end position="11"/>
    </location>
</feature>
<protein>
    <submittedName>
        <fullName evidence="3">Uncharacterized protein</fullName>
    </submittedName>
</protein>